<keyword evidence="2" id="KW-1185">Reference proteome</keyword>
<dbReference type="Proteomes" id="UP001060085">
    <property type="component" value="Linkage Group LG01"/>
</dbReference>
<gene>
    <name evidence="1" type="ORF">M9H77_02183</name>
</gene>
<protein>
    <submittedName>
        <fullName evidence="1">Uncharacterized protein</fullName>
    </submittedName>
</protein>
<dbReference type="EMBL" id="CM044701">
    <property type="protein sequence ID" value="KAI5680956.1"/>
    <property type="molecule type" value="Genomic_DNA"/>
</dbReference>
<organism evidence="1 2">
    <name type="scientific">Catharanthus roseus</name>
    <name type="common">Madagascar periwinkle</name>
    <name type="synonym">Vinca rosea</name>
    <dbReference type="NCBI Taxonomy" id="4058"/>
    <lineage>
        <taxon>Eukaryota</taxon>
        <taxon>Viridiplantae</taxon>
        <taxon>Streptophyta</taxon>
        <taxon>Embryophyta</taxon>
        <taxon>Tracheophyta</taxon>
        <taxon>Spermatophyta</taxon>
        <taxon>Magnoliopsida</taxon>
        <taxon>eudicotyledons</taxon>
        <taxon>Gunneridae</taxon>
        <taxon>Pentapetalae</taxon>
        <taxon>asterids</taxon>
        <taxon>lamiids</taxon>
        <taxon>Gentianales</taxon>
        <taxon>Apocynaceae</taxon>
        <taxon>Rauvolfioideae</taxon>
        <taxon>Vinceae</taxon>
        <taxon>Catharanthinae</taxon>
        <taxon>Catharanthus</taxon>
    </lineage>
</organism>
<evidence type="ECO:0000313" key="1">
    <source>
        <dbReference type="EMBL" id="KAI5680956.1"/>
    </source>
</evidence>
<sequence length="120" mass="13745">MEKMDRAKVLLMQDPNYKRGFRFDHVWNVVKDFEKFTDKTTRATQVYRLNFLSSECDTQTSETQVLESPGLSDFQLNLSDDIVGGSSQRSIGVKKDKPKTYAMFDQYFNNIGGSSSNLPN</sequence>
<evidence type="ECO:0000313" key="2">
    <source>
        <dbReference type="Proteomes" id="UP001060085"/>
    </source>
</evidence>
<accession>A0ACC0C7P2</accession>
<comment type="caution">
    <text evidence="1">The sequence shown here is derived from an EMBL/GenBank/DDBJ whole genome shotgun (WGS) entry which is preliminary data.</text>
</comment>
<reference evidence="2" key="1">
    <citation type="journal article" date="2023" name="Nat. Plants">
        <title>Single-cell RNA sequencing provides a high-resolution roadmap for understanding the multicellular compartmentation of specialized metabolism.</title>
        <authorList>
            <person name="Sun S."/>
            <person name="Shen X."/>
            <person name="Li Y."/>
            <person name="Li Y."/>
            <person name="Wang S."/>
            <person name="Li R."/>
            <person name="Zhang H."/>
            <person name="Shen G."/>
            <person name="Guo B."/>
            <person name="Wei J."/>
            <person name="Xu J."/>
            <person name="St-Pierre B."/>
            <person name="Chen S."/>
            <person name="Sun C."/>
        </authorList>
    </citation>
    <scope>NUCLEOTIDE SEQUENCE [LARGE SCALE GENOMIC DNA]</scope>
</reference>
<name>A0ACC0C7P2_CATRO</name>
<proteinExistence type="predicted"/>